<evidence type="ECO:0000256" key="1">
    <source>
        <dbReference type="SAM" id="MobiDB-lite"/>
    </source>
</evidence>
<dbReference type="Proteomes" id="UP000199207">
    <property type="component" value="Unassembled WGS sequence"/>
</dbReference>
<dbReference type="EMBL" id="FOLM01000002">
    <property type="protein sequence ID" value="SFC14759.1"/>
    <property type="molecule type" value="Genomic_DNA"/>
</dbReference>
<organism evidence="2 3">
    <name type="scientific">Streptomyces aidingensis</name>
    <dbReference type="NCBI Taxonomy" id="910347"/>
    <lineage>
        <taxon>Bacteria</taxon>
        <taxon>Bacillati</taxon>
        <taxon>Actinomycetota</taxon>
        <taxon>Actinomycetes</taxon>
        <taxon>Kitasatosporales</taxon>
        <taxon>Streptomycetaceae</taxon>
        <taxon>Streptomyces</taxon>
    </lineage>
</organism>
<proteinExistence type="predicted"/>
<keyword evidence="3" id="KW-1185">Reference proteome</keyword>
<feature type="region of interest" description="Disordered" evidence="1">
    <location>
        <begin position="1"/>
        <end position="20"/>
    </location>
</feature>
<feature type="compositionally biased region" description="Basic and acidic residues" evidence="1">
    <location>
        <begin position="1"/>
        <end position="15"/>
    </location>
</feature>
<feature type="compositionally biased region" description="Low complexity" evidence="1">
    <location>
        <begin position="176"/>
        <end position="186"/>
    </location>
</feature>
<gene>
    <name evidence="2" type="ORF">SAMN05421773_102124</name>
</gene>
<dbReference type="InterPro" id="IPR025968">
    <property type="entry name" value="YwqJ_deaminase"/>
</dbReference>
<dbReference type="AlphaFoldDB" id="A0A1I1GSG7"/>
<reference evidence="2 3" key="1">
    <citation type="submission" date="2016-10" db="EMBL/GenBank/DDBJ databases">
        <authorList>
            <person name="de Groot N.N."/>
        </authorList>
    </citation>
    <scope>NUCLEOTIDE SEQUENCE [LARGE SCALE GENOMIC DNA]</scope>
    <source>
        <strain evidence="2 3">CGMCC 4.5739</strain>
    </source>
</reference>
<feature type="region of interest" description="Disordered" evidence="1">
    <location>
        <begin position="341"/>
        <end position="368"/>
    </location>
</feature>
<evidence type="ECO:0000313" key="2">
    <source>
        <dbReference type="EMBL" id="SFC14759.1"/>
    </source>
</evidence>
<dbReference type="Pfam" id="PF14433">
    <property type="entry name" value="SUKH-3"/>
    <property type="match status" value="2"/>
</dbReference>
<protein>
    <submittedName>
        <fullName evidence="2">SUKH-3 immunity protein</fullName>
    </submittedName>
</protein>
<accession>A0A1I1GSG7</accession>
<sequence length="368" mass="38259">MYAISDDSRPKHDPRLGWARPATPVLRRRRDGILPTLAAALSQPGAGTLTATAHRSGPAPQPHPLVRAVLESLGSDRSERHAGRCPETVLISRRITEAGARTVQEARAALRRARITTRHIREEGDPRHGAYARHCHVCTTLLAHFGLRSVAPSSEATTALRLPTGGARGTAGGGAAAPAAPAGAGRWPERPDRAAVEAERWSRELAAHRSPLGHRHTVTPAARAAWAEYGGLRLLPTGPGAVHVPVPVVLDPMLGRHWPRTLGDLGRALGTVLSPLGATGLPADGAGAGARAGDGDGDEAGCDGALLAVDREGRVYCLDHSGDWFLGPDVRSALTVLLTGARPHRLGPPPGPPGDARDGAAGGPAEAR</sequence>
<feature type="region of interest" description="Disordered" evidence="1">
    <location>
        <begin position="164"/>
        <end position="189"/>
    </location>
</feature>
<dbReference type="InterPro" id="IPR025850">
    <property type="entry name" value="SUKH-3"/>
</dbReference>
<dbReference type="STRING" id="910347.SAMN05421773_102124"/>
<name>A0A1I1GSG7_9ACTN</name>
<dbReference type="RefSeq" id="WP_342746939.1">
    <property type="nucleotide sequence ID" value="NZ_FOLM01000002.1"/>
</dbReference>
<evidence type="ECO:0000313" key="3">
    <source>
        <dbReference type="Proteomes" id="UP000199207"/>
    </source>
</evidence>
<feature type="compositionally biased region" description="Gly residues" evidence="1">
    <location>
        <begin position="166"/>
        <end position="175"/>
    </location>
</feature>
<dbReference type="Pfam" id="PF14431">
    <property type="entry name" value="YwqJ-deaminase"/>
    <property type="match status" value="1"/>
</dbReference>